<reference evidence="5 6" key="1">
    <citation type="submission" date="2011-07" db="EMBL/GenBank/DDBJ databases">
        <authorList>
            <person name="Coyne R."/>
            <person name="Brami D."/>
            <person name="Johnson J."/>
            <person name="Hostetler J."/>
            <person name="Hannick L."/>
            <person name="Clark T."/>
            <person name="Cassidy-Hanley D."/>
            <person name="Inman J."/>
        </authorList>
    </citation>
    <scope>NUCLEOTIDE SEQUENCE [LARGE SCALE GENOMIC DNA]</scope>
    <source>
        <strain evidence="5 6">G5</strain>
    </source>
</reference>
<protein>
    <recommendedName>
        <fullName evidence="4">NADP-dependent oxidoreductase domain-containing protein</fullName>
    </recommendedName>
</protein>
<dbReference type="STRING" id="857967.G0QZ07"/>
<accession>G0QZ07</accession>
<dbReference type="RefSeq" id="XP_004030778.1">
    <property type="nucleotide sequence ID" value="XM_004030730.1"/>
</dbReference>
<dbReference type="AlphaFoldDB" id="G0QZ07"/>
<dbReference type="PANTHER" id="PTHR43150">
    <property type="entry name" value="HYPERKINETIC, ISOFORM M"/>
    <property type="match status" value="1"/>
</dbReference>
<dbReference type="InterPro" id="IPR036812">
    <property type="entry name" value="NAD(P)_OxRdtase_dom_sf"/>
</dbReference>
<dbReference type="InParanoid" id="G0QZ07"/>
<feature type="domain" description="NADP-dependent oxidoreductase" evidence="4">
    <location>
        <begin position="16"/>
        <end position="325"/>
    </location>
</feature>
<comment type="similarity">
    <text evidence="1">Belongs to the shaker potassium channel beta subunit family.</text>
</comment>
<dbReference type="GO" id="GO:0016491">
    <property type="term" value="F:oxidoreductase activity"/>
    <property type="evidence" value="ECO:0007669"/>
    <property type="project" value="UniProtKB-KW"/>
</dbReference>
<dbReference type="eggNOG" id="KOG1575">
    <property type="taxonomic scope" value="Eukaryota"/>
</dbReference>
<dbReference type="Pfam" id="PF00248">
    <property type="entry name" value="Aldo_ket_red"/>
    <property type="match status" value="1"/>
</dbReference>
<evidence type="ECO:0000259" key="4">
    <source>
        <dbReference type="Pfam" id="PF00248"/>
    </source>
</evidence>
<gene>
    <name evidence="5" type="ORF">IMG5_153590</name>
</gene>
<evidence type="ECO:0000256" key="2">
    <source>
        <dbReference type="ARBA" id="ARBA00022857"/>
    </source>
</evidence>
<evidence type="ECO:0000313" key="5">
    <source>
        <dbReference type="EMBL" id="EGR29542.1"/>
    </source>
</evidence>
<dbReference type="Proteomes" id="UP000008983">
    <property type="component" value="Unassembled WGS sequence"/>
</dbReference>
<organism evidence="5 6">
    <name type="scientific">Ichthyophthirius multifiliis</name>
    <name type="common">White spot disease agent</name>
    <name type="synonym">Ich</name>
    <dbReference type="NCBI Taxonomy" id="5932"/>
    <lineage>
        <taxon>Eukaryota</taxon>
        <taxon>Sar</taxon>
        <taxon>Alveolata</taxon>
        <taxon>Ciliophora</taxon>
        <taxon>Intramacronucleata</taxon>
        <taxon>Oligohymenophorea</taxon>
        <taxon>Hymenostomatida</taxon>
        <taxon>Ophryoglenina</taxon>
        <taxon>Ichthyophthirius</taxon>
    </lineage>
</organism>
<name>G0QZ07_ICHMU</name>
<dbReference type="PANTHER" id="PTHR43150:SF2">
    <property type="entry name" value="HYPERKINETIC, ISOFORM M"/>
    <property type="match status" value="1"/>
</dbReference>
<sequence length="348" mass="40101">MEYRLFGNTGLKVSAISFGNWLNSDKPEWQERTTQMVKLAYDLGINFFDTAEMYGFGEGERQFGKAFKDLNLPREDIVVSSKIFWGDFKSVNQLGLNRKHIKQGVKNSLKKLQLDYIDIIFCHRFDDETPVEEIARAFTELIQEGLIHYWGTSEWSAANIFEIRAICAEKNLIQPSAEQPQYNMFVREKFEADYARLFDIYKYGSTVWSPLCGGILSGKYNDAGIPEGARWDMFSENAFLQNVWETHFSPQNKEKLIKTLQGLNQLAKELGITQAQLVISWVIANKNVSTAITGSTKPEQLKETVQAVQIYKKLTPEILQKIENLLNNAPKSNVNFKVWPFQEKPRRR</sequence>
<proteinExistence type="inferred from homology"/>
<keyword evidence="6" id="KW-1185">Reference proteome</keyword>
<evidence type="ECO:0000313" key="6">
    <source>
        <dbReference type="Proteomes" id="UP000008983"/>
    </source>
</evidence>
<dbReference type="PRINTS" id="PR01577">
    <property type="entry name" value="KCNABCHANNEL"/>
</dbReference>
<dbReference type="EMBL" id="GL984133">
    <property type="protein sequence ID" value="EGR29542.1"/>
    <property type="molecule type" value="Genomic_DNA"/>
</dbReference>
<dbReference type="GeneID" id="14905652"/>
<dbReference type="OMA" id="MWAGPYG"/>
<keyword evidence="2" id="KW-0521">NADP</keyword>
<dbReference type="Gene3D" id="3.20.20.100">
    <property type="entry name" value="NADP-dependent oxidoreductase domain"/>
    <property type="match status" value="1"/>
</dbReference>
<dbReference type="OrthoDB" id="2310150at2759"/>
<dbReference type="InterPro" id="IPR023210">
    <property type="entry name" value="NADP_OxRdtase_dom"/>
</dbReference>
<keyword evidence="3" id="KW-0560">Oxidoreductase</keyword>
<evidence type="ECO:0000256" key="3">
    <source>
        <dbReference type="ARBA" id="ARBA00023002"/>
    </source>
</evidence>
<dbReference type="InterPro" id="IPR005399">
    <property type="entry name" value="K_chnl_volt-dep_bsu_KCNAB-rel"/>
</dbReference>
<dbReference type="SUPFAM" id="SSF51430">
    <property type="entry name" value="NAD(P)-linked oxidoreductase"/>
    <property type="match status" value="1"/>
</dbReference>
<evidence type="ECO:0000256" key="1">
    <source>
        <dbReference type="ARBA" id="ARBA00006515"/>
    </source>
</evidence>